<dbReference type="RefSeq" id="WP_140882347.1">
    <property type="nucleotide sequence ID" value="NZ_RCZP01000005.1"/>
</dbReference>
<dbReference type="EMBL" id="RCZP01000005">
    <property type="protein sequence ID" value="TPG58615.1"/>
    <property type="molecule type" value="Genomic_DNA"/>
</dbReference>
<dbReference type="AlphaFoldDB" id="A0A502G9E3"/>
<dbReference type="InterPro" id="IPR036866">
    <property type="entry name" value="RibonucZ/Hydroxyglut_hydro"/>
</dbReference>
<gene>
    <name evidence="1" type="ORF">EAH89_08395</name>
</gene>
<proteinExistence type="predicted"/>
<evidence type="ECO:0000313" key="2">
    <source>
        <dbReference type="Proteomes" id="UP000317078"/>
    </source>
</evidence>
<reference evidence="1 2" key="1">
    <citation type="journal article" date="2019" name="Environ. Microbiol.">
        <title>Species interactions and distinct microbial communities in high Arctic permafrost affected cryosols are associated with the CH4 and CO2 gas fluxes.</title>
        <authorList>
            <person name="Altshuler I."/>
            <person name="Hamel J."/>
            <person name="Turney S."/>
            <person name="Magnuson E."/>
            <person name="Levesque R."/>
            <person name="Greer C."/>
            <person name="Whyte L.G."/>
        </authorList>
    </citation>
    <scope>NUCLEOTIDE SEQUENCE [LARGE SCALE GENOMIC DNA]</scope>
    <source>
        <strain evidence="1 2">S9.3B</strain>
    </source>
</reference>
<accession>A0A502G9E3</accession>
<dbReference type="SUPFAM" id="SSF56281">
    <property type="entry name" value="Metallo-hydrolase/oxidoreductase"/>
    <property type="match status" value="1"/>
</dbReference>
<organism evidence="1 2">
    <name type="scientific">Muricoccus nepalensis</name>
    <dbReference type="NCBI Taxonomy" id="1854500"/>
    <lineage>
        <taxon>Bacteria</taxon>
        <taxon>Pseudomonadati</taxon>
        <taxon>Pseudomonadota</taxon>
        <taxon>Alphaproteobacteria</taxon>
        <taxon>Acetobacterales</taxon>
        <taxon>Roseomonadaceae</taxon>
        <taxon>Muricoccus</taxon>
    </lineage>
</organism>
<protein>
    <recommendedName>
        <fullName evidence="3">MBL fold metallo-hydrolase</fullName>
    </recommendedName>
</protein>
<keyword evidence="2" id="KW-1185">Reference proteome</keyword>
<sequence>MSAAPGDETESFADILPGMLTAVGGWLNVAARRISWLPPDGRGLLPVQGYILRDSGSWLMIDTGLAIHWPLIAEGIRHTLEGSAERRLITTRREQDCMINLPAILGEFGVREVLYAGVLNPLDFFEGVEESDAAARIEATAGLRAVRIAPGVVTPVGRMRLEVLRVELRLLATNWFYEGRTRSLFTSDAFAFLARPAGAWSPGVSRRRAPGEAPMRAEEAALYLSAKMDWLIGIDPEPIIRDLDRIQADRAIDRICPGFGCVIEGSEAVREAFDCVRAALRLLAARPRRPWRFPENLASAALLDERA</sequence>
<name>A0A502G9E3_9PROT</name>
<dbReference type="Gene3D" id="3.60.15.10">
    <property type="entry name" value="Ribonuclease Z/Hydroxyacylglutathione hydrolase-like"/>
    <property type="match status" value="1"/>
</dbReference>
<dbReference type="OrthoDB" id="7255601at2"/>
<comment type="caution">
    <text evidence="1">The sequence shown here is derived from an EMBL/GenBank/DDBJ whole genome shotgun (WGS) entry which is preliminary data.</text>
</comment>
<evidence type="ECO:0000313" key="1">
    <source>
        <dbReference type="EMBL" id="TPG58615.1"/>
    </source>
</evidence>
<evidence type="ECO:0008006" key="3">
    <source>
        <dbReference type="Google" id="ProtNLM"/>
    </source>
</evidence>
<dbReference type="Proteomes" id="UP000317078">
    <property type="component" value="Unassembled WGS sequence"/>
</dbReference>